<protein>
    <submittedName>
        <fullName evidence="1">Uncharacterized protein</fullName>
    </submittedName>
</protein>
<reference evidence="1 2" key="1">
    <citation type="submission" date="2016-08" db="EMBL/GenBank/DDBJ databases">
        <title>A new outlook on sporulation: Clostridium algidixylanolyticum.</title>
        <authorList>
            <person name="Poppleton D.I."/>
            <person name="Gribaldo S."/>
        </authorList>
    </citation>
    <scope>NUCLEOTIDE SEQUENCE [LARGE SCALE GENOMIC DNA]</scope>
    <source>
        <strain evidence="1 2">SPL73</strain>
    </source>
</reference>
<evidence type="ECO:0000313" key="2">
    <source>
        <dbReference type="Proteomes" id="UP000284277"/>
    </source>
</evidence>
<dbReference type="Proteomes" id="UP000284277">
    <property type="component" value="Unassembled WGS sequence"/>
</dbReference>
<keyword evidence="2" id="KW-1185">Reference proteome</keyword>
<dbReference type="AlphaFoldDB" id="A0A419SYB5"/>
<evidence type="ECO:0000313" key="1">
    <source>
        <dbReference type="EMBL" id="RKD30247.1"/>
    </source>
</evidence>
<name>A0A419SYB5_9FIRM</name>
<accession>A0A419SYB5</accession>
<comment type="caution">
    <text evidence="1">The sequence shown here is derived from an EMBL/GenBank/DDBJ whole genome shotgun (WGS) entry which is preliminary data.</text>
</comment>
<dbReference type="EMBL" id="MCIA01000031">
    <property type="protein sequence ID" value="RKD30247.1"/>
    <property type="molecule type" value="Genomic_DNA"/>
</dbReference>
<organism evidence="1 2">
    <name type="scientific">Lacrimispora algidixylanolytica</name>
    <dbReference type="NCBI Taxonomy" id="94868"/>
    <lineage>
        <taxon>Bacteria</taxon>
        <taxon>Bacillati</taxon>
        <taxon>Bacillota</taxon>
        <taxon>Clostridia</taxon>
        <taxon>Lachnospirales</taxon>
        <taxon>Lachnospiraceae</taxon>
        <taxon>Lacrimispora</taxon>
    </lineage>
</organism>
<sequence length="209" mass="24199">MSMKKLINRKKLHNLMTLATEQKNFFFNDTILYKELYCLFSVSVVNEEIPSLHLKKGQKVVTSPITDNQDEYGCCKVYSTFDVDVDSGLFLPIISLVNEFTKQILLSDIPVSLADTHGMMEKIMLQVWEFEEVIQSDNGVKIELQNPVSWKSIMEERISWDNYDSFTQAETLLKNGVVTMDEVTLPHVHTENIEYFRKAGLSKEVIFDW</sequence>
<proteinExistence type="predicted"/>
<gene>
    <name evidence="1" type="ORF">BET01_06535</name>
</gene>